<sequence length="380" mass="40648">MSGRNTVAAPGRGSYGGPMPEFVPGLELCRVFYVEAVRPLLDEAFPGLAHAAARVGAGSEVLGFDTARSTDHDWGPRLELFLSPADVARCGADVSELLARRLPKRVLGWSTHFAPPDARVRVMADTHGPVAHQVVVTEVGGWSAGLLGFDGRAQPSARDWLAAPTQILAEVTGGAVYHDGPGELTALRRRLAWYPDDVWRYVLACQWTRIAQEEAFVGRSAQAGDELGSRVNAARLAREVMRLCLLLARRYPPYGKWLGRAFGQVPQAAGVAAALRAALAADEPGPRQDALCDAYEAAGGWQNTLGLAEVVDARRRPFHDRPFPVIGADRFAAALTARIADPWLAGLTPVGAVDQFVDSTDVLCRPAAARAVTAAAYEVS</sequence>
<evidence type="ECO:0000313" key="3">
    <source>
        <dbReference type="Proteomes" id="UP000619293"/>
    </source>
</evidence>
<dbReference type="Proteomes" id="UP000619293">
    <property type="component" value="Unassembled WGS sequence"/>
</dbReference>
<dbReference type="EMBL" id="BONG01000025">
    <property type="protein sequence ID" value="GIF90668.1"/>
    <property type="molecule type" value="Genomic_DNA"/>
</dbReference>
<evidence type="ECO:0000313" key="2">
    <source>
        <dbReference type="EMBL" id="GIF90668.1"/>
    </source>
</evidence>
<gene>
    <name evidence="2" type="ORF">Cch02nite_41120</name>
</gene>
<feature type="domain" description="DUF4037" evidence="1">
    <location>
        <begin position="160"/>
        <end position="258"/>
    </location>
</feature>
<keyword evidence="3" id="KW-1185">Reference proteome</keyword>
<proteinExistence type="predicted"/>
<organism evidence="2 3">
    <name type="scientific">Catellatospora chokoriensis</name>
    <dbReference type="NCBI Taxonomy" id="310353"/>
    <lineage>
        <taxon>Bacteria</taxon>
        <taxon>Bacillati</taxon>
        <taxon>Actinomycetota</taxon>
        <taxon>Actinomycetes</taxon>
        <taxon>Micromonosporales</taxon>
        <taxon>Micromonosporaceae</taxon>
        <taxon>Catellatospora</taxon>
    </lineage>
</organism>
<dbReference type="Pfam" id="PF13228">
    <property type="entry name" value="DUF4037"/>
    <property type="match status" value="1"/>
</dbReference>
<dbReference type="InterPro" id="IPR025117">
    <property type="entry name" value="DUF4037"/>
</dbReference>
<reference evidence="2 3" key="1">
    <citation type="submission" date="2021-01" db="EMBL/GenBank/DDBJ databases">
        <title>Whole genome shotgun sequence of Catellatospora chokoriensis NBRC 107358.</title>
        <authorList>
            <person name="Komaki H."/>
            <person name="Tamura T."/>
        </authorList>
    </citation>
    <scope>NUCLEOTIDE SEQUENCE [LARGE SCALE GENOMIC DNA]</scope>
    <source>
        <strain evidence="2 3">NBRC 107358</strain>
    </source>
</reference>
<accession>A0A8J3K0V8</accession>
<protein>
    <recommendedName>
        <fullName evidence="1">DUF4037 domain-containing protein</fullName>
    </recommendedName>
</protein>
<evidence type="ECO:0000259" key="1">
    <source>
        <dbReference type="Pfam" id="PF13228"/>
    </source>
</evidence>
<name>A0A8J3K0V8_9ACTN</name>
<comment type="caution">
    <text evidence="2">The sequence shown here is derived from an EMBL/GenBank/DDBJ whole genome shotgun (WGS) entry which is preliminary data.</text>
</comment>
<dbReference type="AlphaFoldDB" id="A0A8J3K0V8"/>